<sequence length="148" mass="15516">MASRVLQTDMTPQRGNALQACVASLLHLELSAVPNFILDPAGYWPAMLSHAASVGLSLAKLPLPEGKLPFPSCPGTLCILRGLSPRGAHGHVVVGRVAADGLSIEPVHDPHPDSTFLHGPAEWCAFYTCPEPAALLPARGARAEPSDT</sequence>
<evidence type="ECO:0000313" key="1">
    <source>
        <dbReference type="EMBL" id="KAL1506964.1"/>
    </source>
</evidence>
<keyword evidence="2" id="KW-1185">Reference proteome</keyword>
<comment type="caution">
    <text evidence="1">The sequence shown here is derived from an EMBL/GenBank/DDBJ whole genome shotgun (WGS) entry which is preliminary data.</text>
</comment>
<name>A0AB34IUU9_PRYPA</name>
<dbReference type="EMBL" id="JBGBPQ010000018">
    <property type="protein sequence ID" value="KAL1506964.1"/>
    <property type="molecule type" value="Genomic_DNA"/>
</dbReference>
<protein>
    <submittedName>
        <fullName evidence="1">Uncharacterized protein</fullName>
    </submittedName>
</protein>
<accession>A0AB34IUU9</accession>
<organism evidence="1 2">
    <name type="scientific">Prymnesium parvum</name>
    <name type="common">Toxic golden alga</name>
    <dbReference type="NCBI Taxonomy" id="97485"/>
    <lineage>
        <taxon>Eukaryota</taxon>
        <taxon>Haptista</taxon>
        <taxon>Haptophyta</taxon>
        <taxon>Prymnesiophyceae</taxon>
        <taxon>Prymnesiales</taxon>
        <taxon>Prymnesiaceae</taxon>
        <taxon>Prymnesium</taxon>
    </lineage>
</organism>
<gene>
    <name evidence="1" type="ORF">AB1Y20_007828</name>
</gene>
<proteinExistence type="predicted"/>
<dbReference type="Proteomes" id="UP001515480">
    <property type="component" value="Unassembled WGS sequence"/>
</dbReference>
<evidence type="ECO:0000313" key="2">
    <source>
        <dbReference type="Proteomes" id="UP001515480"/>
    </source>
</evidence>
<dbReference type="AlphaFoldDB" id="A0AB34IUU9"/>
<reference evidence="1 2" key="1">
    <citation type="journal article" date="2024" name="Science">
        <title>Giant polyketide synthase enzymes in the biosynthesis of giant marine polyether toxins.</title>
        <authorList>
            <person name="Fallon T.R."/>
            <person name="Shende V.V."/>
            <person name="Wierzbicki I.H."/>
            <person name="Pendleton A.L."/>
            <person name="Watervoot N.F."/>
            <person name="Auber R.P."/>
            <person name="Gonzalez D.J."/>
            <person name="Wisecaver J.H."/>
            <person name="Moore B.S."/>
        </authorList>
    </citation>
    <scope>NUCLEOTIDE SEQUENCE [LARGE SCALE GENOMIC DNA]</scope>
    <source>
        <strain evidence="1 2">12B1</strain>
    </source>
</reference>